<evidence type="ECO:0008006" key="6">
    <source>
        <dbReference type="Google" id="ProtNLM"/>
    </source>
</evidence>
<dbReference type="EMBL" id="AMQN01001376">
    <property type="status" value="NOT_ANNOTATED_CDS"/>
    <property type="molecule type" value="Genomic_DNA"/>
</dbReference>
<keyword evidence="5" id="KW-1185">Reference proteome</keyword>
<keyword evidence="2" id="KW-0812">Transmembrane</keyword>
<dbReference type="Proteomes" id="UP000014760">
    <property type="component" value="Unassembled WGS sequence"/>
</dbReference>
<dbReference type="Gene3D" id="2.60.120.290">
    <property type="entry name" value="Spermadhesin, CUB domain"/>
    <property type="match status" value="1"/>
</dbReference>
<evidence type="ECO:0000256" key="1">
    <source>
        <dbReference type="SAM" id="MobiDB-lite"/>
    </source>
</evidence>
<feature type="region of interest" description="Disordered" evidence="1">
    <location>
        <begin position="438"/>
        <end position="457"/>
    </location>
</feature>
<dbReference type="EnsemblMetazoa" id="CapteT207346">
    <property type="protein sequence ID" value="CapteP207346"/>
    <property type="gene ID" value="CapteG207346"/>
</dbReference>
<name>R7UDS8_CAPTE</name>
<dbReference type="PANTHER" id="PTHR46780">
    <property type="entry name" value="PROTEIN EVA-1"/>
    <property type="match status" value="1"/>
</dbReference>
<keyword evidence="2" id="KW-0472">Membrane</keyword>
<dbReference type="EMBL" id="KB302197">
    <property type="protein sequence ID" value="ELU04550.1"/>
    <property type="molecule type" value="Genomic_DNA"/>
</dbReference>
<dbReference type="AlphaFoldDB" id="R7UDS8"/>
<reference evidence="4" key="3">
    <citation type="submission" date="2015-06" db="UniProtKB">
        <authorList>
            <consortium name="EnsemblMetazoa"/>
        </authorList>
    </citation>
    <scope>IDENTIFICATION</scope>
</reference>
<evidence type="ECO:0000313" key="5">
    <source>
        <dbReference type="Proteomes" id="UP000014760"/>
    </source>
</evidence>
<sequence length="569" mass="62218">MTSIGLKERVRENAREYCEWETFNPSCAEDEVVVITRAKYGRMVLGRCVKKDYGHIGCETDVTSELDRECSGRRACKKPIISLHNKRSCPTDFKSYLEAGYECVKVAVPSVGCSGPRTAPALLDAPSGTIASLVARNLSCPLRIQVEDYQRIHVTLIDFTVPRGSDPWFDTPHVINTPSAHTNCQPYAILTEVRPDGITSVNSSICGSARRETSVYTSSGSILDVHVTSYQEEKHFLIKYEALGCKPLLAPADARVETDGDHATVQCNSTDEAWHLTCRGTGWIGSIGNCSNVAHGGTEDDWEMGGLRVSDFPFGILIVVALGVAIGVAIGVVMLVGVLTYMRRRRRRKVRSRSNYILKPVSDDINDLNKSTCSECHTDCTPMLIKRSSVDECSLTASTPCSRRQYACSWPRNRPLPVPSSAMRPSEVDLNDLEADGGLLSSELHTPGSPPPGSEFRTLPMRDTQNAPVVCPQGTIYNMAPRQDSGLIPSVFTTFKPVRSANEAASTSNGQCPNVYFVEGGRRPQDNITPYYFKFDAPQGGCPHDPSHRPDVVQGCALCQASMSSIPET</sequence>
<accession>R7UDS8</accession>
<evidence type="ECO:0000256" key="2">
    <source>
        <dbReference type="SAM" id="Phobius"/>
    </source>
</evidence>
<reference evidence="5" key="1">
    <citation type="submission" date="2012-12" db="EMBL/GenBank/DDBJ databases">
        <authorList>
            <person name="Hellsten U."/>
            <person name="Grimwood J."/>
            <person name="Chapman J.A."/>
            <person name="Shapiro H."/>
            <person name="Aerts A."/>
            <person name="Otillar R.P."/>
            <person name="Terry A.Y."/>
            <person name="Boore J.L."/>
            <person name="Simakov O."/>
            <person name="Marletaz F."/>
            <person name="Cho S.-J."/>
            <person name="Edsinger-Gonzales E."/>
            <person name="Havlak P."/>
            <person name="Kuo D.-H."/>
            <person name="Larsson T."/>
            <person name="Lv J."/>
            <person name="Arendt D."/>
            <person name="Savage R."/>
            <person name="Osoegawa K."/>
            <person name="de Jong P."/>
            <person name="Lindberg D.R."/>
            <person name="Seaver E.C."/>
            <person name="Weisblat D.A."/>
            <person name="Putnam N.H."/>
            <person name="Grigoriev I.V."/>
            <person name="Rokhsar D.S."/>
        </authorList>
    </citation>
    <scope>NUCLEOTIDE SEQUENCE</scope>
    <source>
        <strain evidence="5">I ESC-2004</strain>
    </source>
</reference>
<organism evidence="3">
    <name type="scientific">Capitella teleta</name>
    <name type="common">Polychaete worm</name>
    <dbReference type="NCBI Taxonomy" id="283909"/>
    <lineage>
        <taxon>Eukaryota</taxon>
        <taxon>Metazoa</taxon>
        <taxon>Spiralia</taxon>
        <taxon>Lophotrochozoa</taxon>
        <taxon>Annelida</taxon>
        <taxon>Polychaeta</taxon>
        <taxon>Sedentaria</taxon>
        <taxon>Scolecida</taxon>
        <taxon>Capitellidae</taxon>
        <taxon>Capitella</taxon>
    </lineage>
</organism>
<dbReference type="Gene3D" id="2.60.120.740">
    <property type="match status" value="1"/>
</dbReference>
<dbReference type="SUPFAM" id="SSF49854">
    <property type="entry name" value="Spermadhesin, CUB domain"/>
    <property type="match status" value="1"/>
</dbReference>
<feature type="transmembrane region" description="Helical" evidence="2">
    <location>
        <begin position="314"/>
        <end position="342"/>
    </location>
</feature>
<evidence type="ECO:0000313" key="3">
    <source>
        <dbReference type="EMBL" id="ELU04550.1"/>
    </source>
</evidence>
<dbReference type="InterPro" id="IPR043159">
    <property type="entry name" value="Lectin_gal-bd_sf"/>
</dbReference>
<dbReference type="HOGENOM" id="CLU_479178_0_0_1"/>
<evidence type="ECO:0000313" key="4">
    <source>
        <dbReference type="EnsemblMetazoa" id="CapteP207346"/>
    </source>
</evidence>
<protein>
    <recommendedName>
        <fullName evidence="6">SUEL-type lectin domain-containing protein</fullName>
    </recommendedName>
</protein>
<keyword evidence="2" id="KW-1133">Transmembrane helix</keyword>
<dbReference type="CDD" id="cd22823">
    <property type="entry name" value="Gal_Rha_Lectin"/>
    <property type="match status" value="1"/>
</dbReference>
<reference evidence="3 5" key="2">
    <citation type="journal article" date="2013" name="Nature">
        <title>Insights into bilaterian evolution from three spiralian genomes.</title>
        <authorList>
            <person name="Simakov O."/>
            <person name="Marletaz F."/>
            <person name="Cho S.J."/>
            <person name="Edsinger-Gonzales E."/>
            <person name="Havlak P."/>
            <person name="Hellsten U."/>
            <person name="Kuo D.H."/>
            <person name="Larsson T."/>
            <person name="Lv J."/>
            <person name="Arendt D."/>
            <person name="Savage R."/>
            <person name="Osoegawa K."/>
            <person name="de Jong P."/>
            <person name="Grimwood J."/>
            <person name="Chapman J.A."/>
            <person name="Shapiro H."/>
            <person name="Aerts A."/>
            <person name="Otillar R.P."/>
            <person name="Terry A.Y."/>
            <person name="Boore J.L."/>
            <person name="Grigoriev I.V."/>
            <person name="Lindberg D.R."/>
            <person name="Seaver E.C."/>
            <person name="Weisblat D.A."/>
            <person name="Putnam N.H."/>
            <person name="Rokhsar D.S."/>
        </authorList>
    </citation>
    <scope>NUCLEOTIDE SEQUENCE</scope>
    <source>
        <strain evidence="3 5">I ESC-2004</strain>
    </source>
</reference>
<dbReference type="InterPro" id="IPR035914">
    <property type="entry name" value="Sperma_CUB_dom_sf"/>
</dbReference>
<gene>
    <name evidence="3" type="ORF">CAPTEDRAFT_207346</name>
</gene>
<proteinExistence type="predicted"/>